<dbReference type="Pfam" id="PF03524">
    <property type="entry name" value="CagX"/>
    <property type="match status" value="1"/>
</dbReference>
<reference evidence="4" key="1">
    <citation type="submission" date="2014-08" db="EMBL/GenBank/DDBJ databases">
        <title>Draft genome sequences of Sphingobium herbicidovorans.</title>
        <authorList>
            <person name="Gan H.M."/>
            <person name="Gan H.Y."/>
            <person name="Savka M.A."/>
        </authorList>
    </citation>
    <scope>NUCLEOTIDE SEQUENCE [LARGE SCALE GENOMIC DNA]</scope>
    <source>
        <strain evidence="4">NBRC 16415</strain>
    </source>
</reference>
<proteinExistence type="inferred from homology"/>
<dbReference type="CDD" id="cd06911">
    <property type="entry name" value="VirB9_CagX_TrbG"/>
    <property type="match status" value="1"/>
</dbReference>
<keyword evidence="5" id="KW-1185">Reference proteome</keyword>
<dbReference type="EMBL" id="JFZA02000056">
    <property type="protein sequence ID" value="KFG88653.1"/>
    <property type="molecule type" value="Genomic_DNA"/>
</dbReference>
<comment type="caution">
    <text evidence="4">The sequence shown here is derived from an EMBL/GenBank/DDBJ whole genome shotgun (WGS) entry which is preliminary data.</text>
</comment>
<dbReference type="OrthoDB" id="9815808at2"/>
<feature type="signal peptide" evidence="3">
    <location>
        <begin position="1"/>
        <end position="22"/>
    </location>
</feature>
<evidence type="ECO:0000313" key="5">
    <source>
        <dbReference type="Proteomes" id="UP000024284"/>
    </source>
</evidence>
<comment type="similarity">
    <text evidence="1">Belongs to the TrbG/VirB9 family.</text>
</comment>
<feature type="chain" id="PRO_5001813181" evidence="3">
    <location>
        <begin position="23"/>
        <end position="274"/>
    </location>
</feature>
<evidence type="ECO:0000256" key="3">
    <source>
        <dbReference type="SAM" id="SignalP"/>
    </source>
</evidence>
<evidence type="ECO:0000313" key="4">
    <source>
        <dbReference type="EMBL" id="KFG88653.1"/>
    </source>
</evidence>
<dbReference type="PATRIC" id="fig|1219045.3.peg.3542"/>
<organism evidence="4 5">
    <name type="scientific">Sphingobium herbicidovorans (strain ATCC 700291 / DSM 11019 / CCUG 56400 / KCTC 2939 / LMG 18315 / NBRC 16415 / MH)</name>
    <name type="common">Sphingomonas herbicidovorans</name>
    <dbReference type="NCBI Taxonomy" id="1219045"/>
    <lineage>
        <taxon>Bacteria</taxon>
        <taxon>Pseudomonadati</taxon>
        <taxon>Pseudomonadota</taxon>
        <taxon>Alphaproteobacteria</taxon>
        <taxon>Sphingomonadales</taxon>
        <taxon>Sphingomonadaceae</taxon>
        <taxon>Sphingobium</taxon>
    </lineage>
</organism>
<accession>A0A086P5I5</accession>
<dbReference type="InterPro" id="IPR038161">
    <property type="entry name" value="VirB9/CagX/TrbG_C_sf"/>
</dbReference>
<dbReference type="InterPro" id="IPR014142">
    <property type="entry name" value="TrbG_Ti"/>
</dbReference>
<dbReference type="AlphaFoldDB" id="A0A086P5I5"/>
<evidence type="ECO:0000256" key="2">
    <source>
        <dbReference type="ARBA" id="ARBA00022729"/>
    </source>
</evidence>
<protein>
    <submittedName>
        <fullName evidence="4">P-type conjugative transfer protein TrbG</fullName>
    </submittedName>
</protein>
<dbReference type="InterPro" id="IPR010258">
    <property type="entry name" value="Conjugal_tfr_TrbG/VirB9/CagX"/>
</dbReference>
<dbReference type="Gene3D" id="2.60.40.2500">
    <property type="match status" value="1"/>
</dbReference>
<dbReference type="Proteomes" id="UP000024284">
    <property type="component" value="Unassembled WGS sequence"/>
</dbReference>
<dbReference type="InterPro" id="IPR033645">
    <property type="entry name" value="VirB9/CagX/TrbG_C"/>
</dbReference>
<keyword evidence="2 3" id="KW-0732">Signal</keyword>
<evidence type="ECO:0000256" key="1">
    <source>
        <dbReference type="ARBA" id="ARBA00006135"/>
    </source>
</evidence>
<sequence length="274" mass="29322">MTCFRPILAAAGAVALASSAIAGPGPVERVRAAAAAAVKEPRAQDYRGAIQTYAYVEGGVYRLVTAPEHITDIALEPGEALVAVAAGDTARWTVGDTTSGAGEARRVHIMIKPLAPGLATNLIITTDRRVYHLALASTARTAMSAVSWTYPHDSLLAIERAASATRAAVEARPAIDPVHLDFSYAIRGDKPAWRPLRAFDDGRQVFIEFPATLGQGEAPPLFVTGEGNSPELVNYRVSGRFYVVDRLFERAELRHGTKRQTVVRIVRVGPGASR</sequence>
<dbReference type="STRING" id="76947.GCA_002080435_00217"/>
<dbReference type="RefSeq" id="WP_037468530.1">
    <property type="nucleotide sequence ID" value="NZ_BCZD01000014.1"/>
</dbReference>
<dbReference type="eggNOG" id="COG3504">
    <property type="taxonomic scope" value="Bacteria"/>
</dbReference>
<dbReference type="NCBIfam" id="TIGR02775">
    <property type="entry name" value="TrbG_Ti"/>
    <property type="match status" value="1"/>
</dbReference>
<name>A0A086P5I5_SPHHM</name>
<gene>
    <name evidence="4" type="ORF">BV98_003487</name>
</gene>